<dbReference type="Pfam" id="PF02406">
    <property type="entry name" value="MmoB_DmpM"/>
    <property type="match status" value="1"/>
</dbReference>
<dbReference type="GeneID" id="29272830"/>
<dbReference type="KEGG" id="sinb:SIDU_08265"/>
<comment type="similarity">
    <text evidence="1">Belongs to the TmoD/XamoD family.</text>
</comment>
<accession>A0A1L5BNR4</accession>
<reference evidence="2 3" key="1">
    <citation type="journal article" date="2012" name="J. Bacteriol.">
        <title>Genome sequence of Sphingobium indicum B90A, a hexachlorocyclohexane-degrading bacterium.</title>
        <authorList>
            <person name="Anand S."/>
            <person name="Sangwan N."/>
            <person name="Lata P."/>
            <person name="Kaur J."/>
            <person name="Dua A."/>
            <person name="Singh A.K."/>
            <person name="Verma M."/>
            <person name="Kaur J."/>
            <person name="Khurana J.P."/>
            <person name="Khurana P."/>
            <person name="Mathur S."/>
            <person name="Lal R."/>
        </authorList>
    </citation>
    <scope>NUCLEOTIDE SEQUENCE [LARGE SCALE GENOMIC DNA]</scope>
    <source>
        <strain evidence="3">DSM 16412 / CCM 7286 / MTCC 6364 / B90A</strain>
    </source>
</reference>
<name>A0A1L5BNR4_SPHIB</name>
<protein>
    <submittedName>
        <fullName evidence="2">Monooxygenase</fullName>
    </submittedName>
</protein>
<evidence type="ECO:0000313" key="2">
    <source>
        <dbReference type="EMBL" id="APL94493.1"/>
    </source>
</evidence>
<dbReference type="Proteomes" id="UP000004550">
    <property type="component" value="Chromosome"/>
</dbReference>
<dbReference type="EMBL" id="CP013070">
    <property type="protein sequence ID" value="APL94493.1"/>
    <property type="molecule type" value="Genomic_DNA"/>
</dbReference>
<organism evidence="2 3">
    <name type="scientific">Sphingobium indicum (strain DSM 16412 / CCM 7286 / MTCC 6364 / B90A)</name>
    <dbReference type="NCBI Taxonomy" id="861109"/>
    <lineage>
        <taxon>Bacteria</taxon>
        <taxon>Pseudomonadati</taxon>
        <taxon>Pseudomonadota</taxon>
        <taxon>Alphaproteobacteria</taxon>
        <taxon>Sphingomonadales</taxon>
        <taxon>Sphingomonadaceae</taxon>
        <taxon>Sphingobium</taxon>
    </lineage>
</organism>
<proteinExistence type="inferred from homology"/>
<dbReference type="RefSeq" id="WP_007684796.1">
    <property type="nucleotide sequence ID" value="NZ_CP013070.1"/>
</dbReference>
<evidence type="ECO:0000256" key="1">
    <source>
        <dbReference type="ARBA" id="ARBA00006313"/>
    </source>
</evidence>
<sequence>MSSTVFLALQANDDTRHVIDAIMADNPAASLDPQPAMVRITAPGTLVVRRETIEELIGRDFDLQELHVNMISLSGRVDETDDIFTLSWDR</sequence>
<dbReference type="InterPro" id="IPR003454">
    <property type="entry name" value="MOase_MmoB_DmpM"/>
</dbReference>
<dbReference type="Gene3D" id="3.90.56.10">
    <property type="entry name" value="Monooxygenase component MmoB/DmpM"/>
    <property type="match status" value="1"/>
</dbReference>
<dbReference type="GO" id="GO:0004497">
    <property type="term" value="F:monooxygenase activity"/>
    <property type="evidence" value="ECO:0007669"/>
    <property type="project" value="UniProtKB-KW"/>
</dbReference>
<dbReference type="InterPro" id="IPR036889">
    <property type="entry name" value="mOase_MmoB_DmpM_sf"/>
</dbReference>
<evidence type="ECO:0000313" key="3">
    <source>
        <dbReference type="Proteomes" id="UP000004550"/>
    </source>
</evidence>
<gene>
    <name evidence="2" type="ORF">SIDU_08265</name>
</gene>
<keyword evidence="2" id="KW-0560">Oxidoreductase</keyword>
<dbReference type="SUPFAM" id="SSF56029">
    <property type="entry name" value="Monooxygenase (hydroxylase) regulatory protein"/>
    <property type="match status" value="1"/>
</dbReference>
<dbReference type="AlphaFoldDB" id="A0A1L5BNR4"/>
<keyword evidence="2" id="KW-0503">Monooxygenase</keyword>